<dbReference type="InterPro" id="IPR025309">
    <property type="entry name" value="KTSC_dom"/>
</dbReference>
<dbReference type="RefSeq" id="WP_109013549.1">
    <property type="nucleotide sequence ID" value="NZ_BDUD01000009.1"/>
</dbReference>
<keyword evidence="2" id="KW-0436">Ligase</keyword>
<reference evidence="2 3" key="1">
    <citation type="submission" date="2017-06" db="EMBL/GenBank/DDBJ databases">
        <title>Genome sequencing of cyanobaciteial culture collection at National Institute for Environmental Studies (NIES).</title>
        <authorList>
            <person name="Hirose Y."/>
            <person name="Shimura Y."/>
            <person name="Fujisawa T."/>
            <person name="Nakamura Y."/>
            <person name="Kawachi M."/>
        </authorList>
    </citation>
    <scope>NUCLEOTIDE SEQUENCE [LARGE SCALE GENOMIC DNA]</scope>
    <source>
        <strain evidence="2 3">NIES-4072</strain>
    </source>
</reference>
<protein>
    <submittedName>
        <fullName evidence="2">Lysyl-tRNA synthetase</fullName>
    </submittedName>
</protein>
<gene>
    <name evidence="2" type="primary">lysS_2</name>
    <name evidence="2" type="ORF">NIES4072_74130</name>
</gene>
<sequence>MLQTQVNSSDLQSVGYDATTCTLEIKFHSGGIYQYFKVTESIYRGLMSASSHGKYFHAYIKDFYPYKRIG</sequence>
<dbReference type="GO" id="GO:0004812">
    <property type="term" value="F:aminoacyl-tRNA ligase activity"/>
    <property type="evidence" value="ECO:0007669"/>
    <property type="project" value="UniProtKB-KW"/>
</dbReference>
<name>A0A2R5G6N1_NOSCO</name>
<proteinExistence type="predicted"/>
<evidence type="ECO:0000259" key="1">
    <source>
        <dbReference type="Pfam" id="PF13619"/>
    </source>
</evidence>
<evidence type="ECO:0000313" key="3">
    <source>
        <dbReference type="Proteomes" id="UP000245124"/>
    </source>
</evidence>
<dbReference type="AlphaFoldDB" id="A0A2R5G6N1"/>
<dbReference type="OrthoDB" id="9802326at2"/>
<evidence type="ECO:0000313" key="2">
    <source>
        <dbReference type="EMBL" id="GBG23701.1"/>
    </source>
</evidence>
<dbReference type="Proteomes" id="UP000245124">
    <property type="component" value="Unassembled WGS sequence"/>
</dbReference>
<comment type="caution">
    <text evidence="2">The sequence shown here is derived from an EMBL/GenBank/DDBJ whole genome shotgun (WGS) entry which is preliminary data.</text>
</comment>
<feature type="domain" description="KTSC" evidence="1">
    <location>
        <begin position="7"/>
        <end position="64"/>
    </location>
</feature>
<dbReference type="Pfam" id="PF13619">
    <property type="entry name" value="KTSC"/>
    <property type="match status" value="1"/>
</dbReference>
<accession>A0A2R5G6N1</accession>
<keyword evidence="2" id="KW-0030">Aminoacyl-tRNA synthetase</keyword>
<dbReference type="EMBL" id="BDUD01000009">
    <property type="protein sequence ID" value="GBG23701.1"/>
    <property type="molecule type" value="Genomic_DNA"/>
</dbReference>
<keyword evidence="3" id="KW-1185">Reference proteome</keyword>
<organism evidence="2 3">
    <name type="scientific">Nostoc commune NIES-4072</name>
    <dbReference type="NCBI Taxonomy" id="2005467"/>
    <lineage>
        <taxon>Bacteria</taxon>
        <taxon>Bacillati</taxon>
        <taxon>Cyanobacteriota</taxon>
        <taxon>Cyanophyceae</taxon>
        <taxon>Nostocales</taxon>
        <taxon>Nostocaceae</taxon>
        <taxon>Nostoc</taxon>
    </lineage>
</organism>